<name>A0A0L0S9W8_ALLM3</name>
<reference evidence="3" key="2">
    <citation type="submission" date="2009-11" db="EMBL/GenBank/DDBJ databases">
        <title>The Genome Sequence of Allomyces macrogynus strain ATCC 38327.</title>
        <authorList>
            <consortium name="The Broad Institute Genome Sequencing Platform"/>
            <person name="Russ C."/>
            <person name="Cuomo C."/>
            <person name="Shea T."/>
            <person name="Young S.K."/>
            <person name="Zeng Q."/>
            <person name="Koehrsen M."/>
            <person name="Haas B."/>
            <person name="Borodovsky M."/>
            <person name="Guigo R."/>
            <person name="Alvarado L."/>
            <person name="Berlin A."/>
            <person name="Borenstein D."/>
            <person name="Chen Z."/>
            <person name="Engels R."/>
            <person name="Freedman E."/>
            <person name="Gellesch M."/>
            <person name="Goldberg J."/>
            <person name="Griggs A."/>
            <person name="Gujja S."/>
            <person name="Heiman D."/>
            <person name="Hepburn T."/>
            <person name="Howarth C."/>
            <person name="Jen D."/>
            <person name="Larson L."/>
            <person name="Lewis B."/>
            <person name="Mehta T."/>
            <person name="Park D."/>
            <person name="Pearson M."/>
            <person name="Roberts A."/>
            <person name="Saif S."/>
            <person name="Shenoy N."/>
            <person name="Sisk P."/>
            <person name="Stolte C."/>
            <person name="Sykes S."/>
            <person name="Walk T."/>
            <person name="White J."/>
            <person name="Yandava C."/>
            <person name="Burger G."/>
            <person name="Gray M.W."/>
            <person name="Holland P.W.H."/>
            <person name="King N."/>
            <person name="Lang F.B.F."/>
            <person name="Roger A.J."/>
            <person name="Ruiz-Trillo I."/>
            <person name="Lander E."/>
            <person name="Nusbaum C."/>
        </authorList>
    </citation>
    <scope>NUCLEOTIDE SEQUENCE [LARGE SCALE GENOMIC DNA]</scope>
    <source>
        <strain evidence="3">ATCC 38327</strain>
    </source>
</reference>
<dbReference type="GO" id="GO:0005829">
    <property type="term" value="C:cytosol"/>
    <property type="evidence" value="ECO:0007669"/>
    <property type="project" value="TreeGrafter"/>
</dbReference>
<evidence type="ECO:0000259" key="1">
    <source>
        <dbReference type="Pfam" id="PF01208"/>
    </source>
</evidence>
<keyword evidence="3" id="KW-1185">Reference proteome</keyword>
<dbReference type="Gene3D" id="3.20.20.210">
    <property type="match status" value="1"/>
</dbReference>
<dbReference type="SUPFAM" id="SSF51726">
    <property type="entry name" value="UROD/MetE-like"/>
    <property type="match status" value="1"/>
</dbReference>
<dbReference type="EMBL" id="GG745334">
    <property type="protein sequence ID" value="KNE59393.1"/>
    <property type="molecule type" value="Genomic_DNA"/>
</dbReference>
<dbReference type="VEuPathDB" id="FungiDB:AMAG_18169"/>
<feature type="domain" description="Uroporphyrinogen decarboxylase (URO-D)" evidence="1">
    <location>
        <begin position="3"/>
        <end position="249"/>
    </location>
</feature>
<gene>
    <name evidence="2" type="ORF">AMAG_18169</name>
</gene>
<proteinExistence type="predicted"/>
<dbReference type="Proteomes" id="UP000054350">
    <property type="component" value="Unassembled WGS sequence"/>
</dbReference>
<dbReference type="PANTHER" id="PTHR21091">
    <property type="entry name" value="METHYLTETRAHYDROFOLATE:HOMOCYSTEINE METHYLTRANSFERASE RELATED"/>
    <property type="match status" value="1"/>
</dbReference>
<dbReference type="InterPro" id="IPR038071">
    <property type="entry name" value="UROD/MetE-like_sf"/>
</dbReference>
<organism evidence="2 3">
    <name type="scientific">Allomyces macrogynus (strain ATCC 38327)</name>
    <name type="common">Allomyces javanicus var. macrogynus</name>
    <dbReference type="NCBI Taxonomy" id="578462"/>
    <lineage>
        <taxon>Eukaryota</taxon>
        <taxon>Fungi</taxon>
        <taxon>Fungi incertae sedis</taxon>
        <taxon>Blastocladiomycota</taxon>
        <taxon>Blastocladiomycetes</taxon>
        <taxon>Blastocladiales</taxon>
        <taxon>Blastocladiaceae</taxon>
        <taxon>Allomyces</taxon>
    </lineage>
</organism>
<dbReference type="GO" id="GO:0004853">
    <property type="term" value="F:uroporphyrinogen decarboxylase activity"/>
    <property type="evidence" value="ECO:0007669"/>
    <property type="project" value="InterPro"/>
</dbReference>
<dbReference type="PANTHER" id="PTHR21091:SF169">
    <property type="entry name" value="UROPORPHYRINOGEN DECARBOXYLASE"/>
    <property type="match status" value="1"/>
</dbReference>
<dbReference type="AlphaFoldDB" id="A0A0L0S9W8"/>
<dbReference type="Pfam" id="PF01208">
    <property type="entry name" value="URO-D"/>
    <property type="match status" value="1"/>
</dbReference>
<dbReference type="eggNOG" id="KOG2872">
    <property type="taxonomic scope" value="Eukaryota"/>
</dbReference>
<sequence length="252" mass="28191">MVADPSCACEITLQPVRRYGVDCAILFSDIMTIPIALGMEVEMRPGPYFPRPLESDEDVEKLAYNPAYMNDVYAALKLVRAELDPAKAVVGFCGAPWTCVAYMVGKDKAKAWAHKYPHRAHAALRKCTAVAIDFLIKQYHAGADVLQVFESQAADLGPNDFRNFALPYLTEIAREVKRACPHAPMTVFPRGAAHYATRWIAQGTEYDCVSVDWGTEPKMAREMAGEDLTLQGNLEPDVLYEPVENIRKEEYR</sequence>
<dbReference type="STRING" id="578462.A0A0L0S9W8"/>
<dbReference type="InterPro" id="IPR000257">
    <property type="entry name" value="Uroporphyrinogen_deCOase"/>
</dbReference>
<accession>A0A0L0S9W8</accession>
<evidence type="ECO:0000313" key="3">
    <source>
        <dbReference type="Proteomes" id="UP000054350"/>
    </source>
</evidence>
<dbReference type="OrthoDB" id="339900at2759"/>
<reference evidence="2 3" key="1">
    <citation type="submission" date="2009-11" db="EMBL/GenBank/DDBJ databases">
        <title>Annotation of Allomyces macrogynus ATCC 38327.</title>
        <authorList>
            <consortium name="The Broad Institute Genome Sequencing Platform"/>
            <person name="Russ C."/>
            <person name="Cuomo C."/>
            <person name="Burger G."/>
            <person name="Gray M.W."/>
            <person name="Holland P.W.H."/>
            <person name="King N."/>
            <person name="Lang F.B.F."/>
            <person name="Roger A.J."/>
            <person name="Ruiz-Trillo I."/>
            <person name="Young S.K."/>
            <person name="Zeng Q."/>
            <person name="Gargeya S."/>
            <person name="Fitzgerald M."/>
            <person name="Haas B."/>
            <person name="Abouelleil A."/>
            <person name="Alvarado L."/>
            <person name="Arachchi H.M."/>
            <person name="Berlin A."/>
            <person name="Chapman S.B."/>
            <person name="Gearin G."/>
            <person name="Goldberg J."/>
            <person name="Griggs A."/>
            <person name="Gujja S."/>
            <person name="Hansen M."/>
            <person name="Heiman D."/>
            <person name="Howarth C."/>
            <person name="Larimer J."/>
            <person name="Lui A."/>
            <person name="MacDonald P.J.P."/>
            <person name="McCowen C."/>
            <person name="Montmayeur A."/>
            <person name="Murphy C."/>
            <person name="Neiman D."/>
            <person name="Pearson M."/>
            <person name="Priest M."/>
            <person name="Roberts A."/>
            <person name="Saif S."/>
            <person name="Shea T."/>
            <person name="Sisk P."/>
            <person name="Stolte C."/>
            <person name="Sykes S."/>
            <person name="Wortman J."/>
            <person name="Nusbaum C."/>
            <person name="Birren B."/>
        </authorList>
    </citation>
    <scope>NUCLEOTIDE SEQUENCE [LARGE SCALE GENOMIC DNA]</scope>
    <source>
        <strain evidence="2 3">ATCC 38327</strain>
    </source>
</reference>
<protein>
    <submittedName>
        <fullName evidence="2">Uroporphyrinogen decarboxylase</fullName>
    </submittedName>
</protein>
<dbReference type="OMA" id="CAGQRGH"/>
<dbReference type="GO" id="GO:0006783">
    <property type="term" value="P:heme biosynthetic process"/>
    <property type="evidence" value="ECO:0007669"/>
    <property type="project" value="TreeGrafter"/>
</dbReference>
<evidence type="ECO:0000313" key="2">
    <source>
        <dbReference type="EMBL" id="KNE59393.1"/>
    </source>
</evidence>